<keyword evidence="2" id="KW-0040">ANK repeat</keyword>
<dbReference type="InterPro" id="IPR036770">
    <property type="entry name" value="Ankyrin_rpt-contain_sf"/>
</dbReference>
<keyword evidence="5" id="KW-1185">Reference proteome</keyword>
<keyword evidence="1" id="KW-0677">Repeat</keyword>
<dbReference type="EMBL" id="KZ825139">
    <property type="protein sequence ID" value="PYI18867.1"/>
    <property type="molecule type" value="Genomic_DNA"/>
</dbReference>
<dbReference type="PROSITE" id="PS50088">
    <property type="entry name" value="ANK_REPEAT"/>
    <property type="match status" value="2"/>
</dbReference>
<evidence type="ECO:0000259" key="3">
    <source>
        <dbReference type="Pfam" id="PF24883"/>
    </source>
</evidence>
<dbReference type="InterPro" id="IPR027417">
    <property type="entry name" value="P-loop_NTPase"/>
</dbReference>
<name>A0A2V5I451_ASPV1</name>
<dbReference type="PANTHER" id="PTHR10039">
    <property type="entry name" value="AMELOGENIN"/>
    <property type="match status" value="1"/>
</dbReference>
<dbReference type="SUPFAM" id="SSF52540">
    <property type="entry name" value="P-loop containing nucleoside triphosphate hydrolases"/>
    <property type="match status" value="1"/>
</dbReference>
<dbReference type="OMA" id="EREHSHE"/>
<dbReference type="Pfam" id="PF12796">
    <property type="entry name" value="Ank_2"/>
    <property type="match status" value="1"/>
</dbReference>
<sequence>EDCVHSLAFEGSRFREGVIERHLDGTCEWLFQSHAYSRWIDEHGLLLIRGNPGSGKSTLLKFALENQREAVVSTTCLVMSFFFYSSGTELQRSLAGLTRLLLLQLCEQDANSKNSFHEICRNRWIAEQKKNEEMKWHQNELQGIFERLVLECSTRRETTIFIDAVDECRDQDRDHLIRLFHRLRGRAQMRQKRPRVCFTCRLYPDGQINEDFVIRLEEKSQHDIQAFIEQELRLPDEKESAVNDLNQFLYIKANGIFLWLLLVIQQVHEMSAKGLSLKFIRSEISKCPQELDGLYEDLVRRIEDAELLEAGTLFQWVCFGRRPLSLDELRTAMTVHLSGGKRSIAEYEDENNPDYIINNRKMKKKMIHLSRGMIDIANAKPAEGSSLVGFYHETIKSFMLAKGLQYLNSRLLKGRRLAETADLQLANTCINYLSTEEICTVFSGEETHLPTRFFLLEYAATNWLSHAIAAERAGCGEHVRWPSQNILDAWVSICRCSTSNPTKHPERGTSLIHIAAEHGLERLAKGIYMRTIRETCIEALTTGGALLHIGNKDGWTPLHEASYHGHIRVCRLLLEHRADPDLPDHQGRTPLYLASRNGH</sequence>
<dbReference type="PROSITE" id="PS50297">
    <property type="entry name" value="ANK_REP_REGION"/>
    <property type="match status" value="2"/>
</dbReference>
<dbReference type="Gene3D" id="3.40.50.300">
    <property type="entry name" value="P-loop containing nucleotide triphosphate hydrolases"/>
    <property type="match status" value="1"/>
</dbReference>
<dbReference type="SMART" id="SM00248">
    <property type="entry name" value="ANK"/>
    <property type="match status" value="2"/>
</dbReference>
<dbReference type="InterPro" id="IPR056884">
    <property type="entry name" value="NPHP3-like_N"/>
</dbReference>
<dbReference type="Gene3D" id="1.25.40.20">
    <property type="entry name" value="Ankyrin repeat-containing domain"/>
    <property type="match status" value="1"/>
</dbReference>
<dbReference type="AlphaFoldDB" id="A0A2V5I451"/>
<feature type="repeat" description="ANK" evidence="2">
    <location>
        <begin position="553"/>
        <end position="585"/>
    </location>
</feature>
<dbReference type="InterPro" id="IPR002110">
    <property type="entry name" value="Ankyrin_rpt"/>
</dbReference>
<dbReference type="PANTHER" id="PTHR10039:SF5">
    <property type="entry name" value="NACHT DOMAIN-CONTAINING PROTEIN"/>
    <property type="match status" value="1"/>
</dbReference>
<dbReference type="SUPFAM" id="SSF48403">
    <property type="entry name" value="Ankyrin repeat"/>
    <property type="match status" value="1"/>
</dbReference>
<protein>
    <recommendedName>
        <fullName evidence="3">Nephrocystin 3-like N-terminal domain-containing protein</fullName>
    </recommendedName>
</protein>
<feature type="repeat" description="ANK" evidence="2">
    <location>
        <begin position="586"/>
        <end position="599"/>
    </location>
</feature>
<dbReference type="STRING" id="1450538.A0A2V5I451"/>
<proteinExistence type="predicted"/>
<gene>
    <name evidence="4" type="ORF">BO99DRAFT_297494</name>
</gene>
<evidence type="ECO:0000256" key="2">
    <source>
        <dbReference type="PROSITE-ProRule" id="PRU00023"/>
    </source>
</evidence>
<organism evidence="4 5">
    <name type="scientific">Aspergillus violaceofuscus (strain CBS 115571)</name>
    <dbReference type="NCBI Taxonomy" id="1450538"/>
    <lineage>
        <taxon>Eukaryota</taxon>
        <taxon>Fungi</taxon>
        <taxon>Dikarya</taxon>
        <taxon>Ascomycota</taxon>
        <taxon>Pezizomycotina</taxon>
        <taxon>Eurotiomycetes</taxon>
        <taxon>Eurotiomycetidae</taxon>
        <taxon>Eurotiales</taxon>
        <taxon>Aspergillaceae</taxon>
        <taxon>Aspergillus</taxon>
    </lineage>
</organism>
<dbReference type="Pfam" id="PF24883">
    <property type="entry name" value="NPHP3_N"/>
    <property type="match status" value="1"/>
</dbReference>
<feature type="domain" description="Nephrocystin 3-like N-terminal" evidence="3">
    <location>
        <begin position="25"/>
        <end position="201"/>
    </location>
</feature>
<evidence type="ECO:0000313" key="5">
    <source>
        <dbReference type="Proteomes" id="UP000249829"/>
    </source>
</evidence>
<reference evidence="4 5" key="1">
    <citation type="submission" date="2018-02" db="EMBL/GenBank/DDBJ databases">
        <title>The genomes of Aspergillus section Nigri reveals drivers in fungal speciation.</title>
        <authorList>
            <consortium name="DOE Joint Genome Institute"/>
            <person name="Vesth T.C."/>
            <person name="Nybo J."/>
            <person name="Theobald S."/>
            <person name="Brandl J."/>
            <person name="Frisvad J.C."/>
            <person name="Nielsen K.F."/>
            <person name="Lyhne E.K."/>
            <person name="Kogle M.E."/>
            <person name="Kuo A."/>
            <person name="Riley R."/>
            <person name="Clum A."/>
            <person name="Nolan M."/>
            <person name="Lipzen A."/>
            <person name="Salamov A."/>
            <person name="Henrissat B."/>
            <person name="Wiebenga A."/>
            <person name="De vries R.P."/>
            <person name="Grigoriev I.V."/>
            <person name="Mortensen U.H."/>
            <person name="Andersen M.R."/>
            <person name="Baker S.E."/>
        </authorList>
    </citation>
    <scope>NUCLEOTIDE SEQUENCE [LARGE SCALE GENOMIC DNA]</scope>
    <source>
        <strain evidence="4 5">CBS 115571</strain>
    </source>
</reference>
<evidence type="ECO:0000313" key="4">
    <source>
        <dbReference type="EMBL" id="PYI18867.1"/>
    </source>
</evidence>
<accession>A0A2V5I451</accession>
<feature type="non-terminal residue" evidence="4">
    <location>
        <position position="1"/>
    </location>
</feature>
<dbReference type="Proteomes" id="UP000249829">
    <property type="component" value="Unassembled WGS sequence"/>
</dbReference>
<feature type="non-terminal residue" evidence="4">
    <location>
        <position position="599"/>
    </location>
</feature>
<evidence type="ECO:0000256" key="1">
    <source>
        <dbReference type="ARBA" id="ARBA00022737"/>
    </source>
</evidence>